<dbReference type="PANTHER" id="PTHR48014">
    <property type="entry name" value="SERINE/THREONINE-PROTEIN KINASE FRAY2"/>
    <property type="match status" value="1"/>
</dbReference>
<dbReference type="InterPro" id="IPR047173">
    <property type="entry name" value="STRAD_A/B-like"/>
</dbReference>
<evidence type="ECO:0000313" key="3">
    <source>
        <dbReference type="Proteomes" id="UP000006729"/>
    </source>
</evidence>
<reference evidence="2 3" key="1">
    <citation type="journal article" date="2006" name="Science">
        <title>The genome of black cottonwood, Populus trichocarpa (Torr. &amp; Gray).</title>
        <authorList>
            <person name="Tuskan G.A."/>
            <person name="Difazio S."/>
            <person name="Jansson S."/>
            <person name="Bohlmann J."/>
            <person name="Grigoriev I."/>
            <person name="Hellsten U."/>
            <person name="Putnam N."/>
            <person name="Ralph S."/>
            <person name="Rombauts S."/>
            <person name="Salamov A."/>
            <person name="Schein J."/>
            <person name="Sterck L."/>
            <person name="Aerts A."/>
            <person name="Bhalerao R.R."/>
            <person name="Bhalerao R.P."/>
            <person name="Blaudez D."/>
            <person name="Boerjan W."/>
            <person name="Brun A."/>
            <person name="Brunner A."/>
            <person name="Busov V."/>
            <person name="Campbell M."/>
            <person name="Carlson J."/>
            <person name="Chalot M."/>
            <person name="Chapman J."/>
            <person name="Chen G.L."/>
            <person name="Cooper D."/>
            <person name="Coutinho P.M."/>
            <person name="Couturier J."/>
            <person name="Covert S."/>
            <person name="Cronk Q."/>
            <person name="Cunningham R."/>
            <person name="Davis J."/>
            <person name="Degroeve S."/>
            <person name="Dejardin A."/>
            <person name="Depamphilis C."/>
            <person name="Detter J."/>
            <person name="Dirks B."/>
            <person name="Dubchak I."/>
            <person name="Duplessis S."/>
            <person name="Ehlting J."/>
            <person name="Ellis B."/>
            <person name="Gendler K."/>
            <person name="Goodstein D."/>
            <person name="Gribskov M."/>
            <person name="Grimwood J."/>
            <person name="Groover A."/>
            <person name="Gunter L."/>
            <person name="Hamberger B."/>
            <person name="Heinze B."/>
            <person name="Helariutta Y."/>
            <person name="Henrissat B."/>
            <person name="Holligan D."/>
            <person name="Holt R."/>
            <person name="Huang W."/>
            <person name="Islam-Faridi N."/>
            <person name="Jones S."/>
            <person name="Jones-Rhoades M."/>
            <person name="Jorgensen R."/>
            <person name="Joshi C."/>
            <person name="Kangasjarvi J."/>
            <person name="Karlsson J."/>
            <person name="Kelleher C."/>
            <person name="Kirkpatrick R."/>
            <person name="Kirst M."/>
            <person name="Kohler A."/>
            <person name="Kalluri U."/>
            <person name="Larimer F."/>
            <person name="Leebens-Mack J."/>
            <person name="Leple J.C."/>
            <person name="Locascio P."/>
            <person name="Lou Y."/>
            <person name="Lucas S."/>
            <person name="Martin F."/>
            <person name="Montanini B."/>
            <person name="Napoli C."/>
            <person name="Nelson D.R."/>
            <person name="Nelson C."/>
            <person name="Nieminen K."/>
            <person name="Nilsson O."/>
            <person name="Pereda V."/>
            <person name="Peter G."/>
            <person name="Philippe R."/>
            <person name="Pilate G."/>
            <person name="Poliakov A."/>
            <person name="Razumovskaya J."/>
            <person name="Richardson P."/>
            <person name="Rinaldi C."/>
            <person name="Ritland K."/>
            <person name="Rouze P."/>
            <person name="Ryaboy D."/>
            <person name="Schmutz J."/>
            <person name="Schrader J."/>
            <person name="Segerman B."/>
            <person name="Shin H."/>
            <person name="Siddiqui A."/>
            <person name="Sterky F."/>
            <person name="Terry A."/>
            <person name="Tsai C.J."/>
            <person name="Uberbacher E."/>
            <person name="Unneberg P."/>
            <person name="Vahala J."/>
            <person name="Wall K."/>
            <person name="Wessler S."/>
            <person name="Yang G."/>
            <person name="Yin T."/>
            <person name="Douglas C."/>
            <person name="Marra M."/>
            <person name="Sandberg G."/>
            <person name="Van de Peer Y."/>
            <person name="Rokhsar D."/>
        </authorList>
    </citation>
    <scope>NUCLEOTIDE SEQUENCE [LARGE SCALE GENOMIC DNA]</scope>
    <source>
        <strain evidence="3">cv. Nisqually</strain>
    </source>
</reference>
<dbReference type="Proteomes" id="UP000006729">
    <property type="component" value="Chromosome 13"/>
</dbReference>
<accession>A0A2K1Y579</accession>
<protein>
    <recommendedName>
        <fullName evidence="4">Protein kinase domain-containing protein</fullName>
    </recommendedName>
</protein>
<dbReference type="InParanoid" id="A0A2K1Y579"/>
<dbReference type="GO" id="GO:0043539">
    <property type="term" value="F:protein serine/threonine kinase activator activity"/>
    <property type="evidence" value="ECO:0007669"/>
    <property type="project" value="InterPro"/>
</dbReference>
<gene>
    <name evidence="2" type="ORF">POPTR_013G132900</name>
</gene>
<name>A0A2K1Y579_POPTR</name>
<evidence type="ECO:0000313" key="2">
    <source>
        <dbReference type="EMBL" id="PNT08194.1"/>
    </source>
</evidence>
<dbReference type="PANTHER" id="PTHR48014:SF7">
    <property type="entry name" value="SERINE_THREONINE-PROTEIN KINASE BLUS1"/>
    <property type="match status" value="1"/>
</dbReference>
<evidence type="ECO:0008006" key="4">
    <source>
        <dbReference type="Google" id="ProtNLM"/>
    </source>
</evidence>
<evidence type="ECO:0000256" key="1">
    <source>
        <dbReference type="ARBA" id="ARBA00008874"/>
    </source>
</evidence>
<proteinExistence type="inferred from homology"/>
<dbReference type="STRING" id="3694.A0A2K1Y579"/>
<keyword evidence="3" id="KW-1185">Reference proteome</keyword>
<comment type="similarity">
    <text evidence="1">Belongs to the protein kinase superfamily. STE Ser/Thr protein kinase family. STE20 subfamily.</text>
</comment>
<organism evidence="2 3">
    <name type="scientific">Populus trichocarpa</name>
    <name type="common">Western balsam poplar</name>
    <name type="synonym">Populus balsamifera subsp. trichocarpa</name>
    <dbReference type="NCBI Taxonomy" id="3694"/>
    <lineage>
        <taxon>Eukaryota</taxon>
        <taxon>Viridiplantae</taxon>
        <taxon>Streptophyta</taxon>
        <taxon>Embryophyta</taxon>
        <taxon>Tracheophyta</taxon>
        <taxon>Spermatophyta</taxon>
        <taxon>Magnoliopsida</taxon>
        <taxon>eudicotyledons</taxon>
        <taxon>Gunneridae</taxon>
        <taxon>Pentapetalae</taxon>
        <taxon>rosids</taxon>
        <taxon>fabids</taxon>
        <taxon>Malpighiales</taxon>
        <taxon>Salicaceae</taxon>
        <taxon>Saliceae</taxon>
        <taxon>Populus</taxon>
    </lineage>
</organism>
<sequence>MVASCLDQDPSKRPTGQLLEYSFFRTCEGLGFLFKNVFDGLPNAEERFKETKHYGTSSQITAGADIEEEEEGTTSAAPVEQRISGWKFNEDGFVLDPVFHNESEDDQVVKVVRFRGETIIPKLDIEFSKSSGDLEGLVGDQTGANMSGIQGITEGLVALKKSLDEQRKRLALALPGPVQDMKGRDGRNCKEVMKLFK</sequence>
<dbReference type="EMBL" id="CM009302">
    <property type="protein sequence ID" value="PNT08194.1"/>
    <property type="molecule type" value="Genomic_DNA"/>
</dbReference>
<dbReference type="AlphaFoldDB" id="A0A2K1Y579"/>